<dbReference type="GO" id="GO:0016020">
    <property type="term" value="C:membrane"/>
    <property type="evidence" value="ECO:0007669"/>
    <property type="project" value="TreeGrafter"/>
</dbReference>
<dbReference type="InterPro" id="IPR000073">
    <property type="entry name" value="AB_hydrolase_1"/>
</dbReference>
<evidence type="ECO:0000313" key="3">
    <source>
        <dbReference type="EMBL" id="QBF51803.1"/>
    </source>
</evidence>
<feature type="domain" description="AB hydrolase-1" evidence="2">
    <location>
        <begin position="63"/>
        <end position="167"/>
    </location>
</feature>
<gene>
    <name evidence="3" type="primary">scaN</name>
</gene>
<proteinExistence type="predicted"/>
<dbReference type="PANTHER" id="PTHR43798">
    <property type="entry name" value="MONOACYLGLYCEROL LIPASE"/>
    <property type="match status" value="1"/>
</dbReference>
<organism evidence="3">
    <name type="scientific">Streptomyces caniferus</name>
    <dbReference type="NCBI Taxonomy" id="285557"/>
    <lineage>
        <taxon>Bacteria</taxon>
        <taxon>Bacillati</taxon>
        <taxon>Actinomycetota</taxon>
        <taxon>Actinomycetes</taxon>
        <taxon>Kitasatosporales</taxon>
        <taxon>Streptomycetaceae</taxon>
        <taxon>Streptomyces</taxon>
    </lineage>
</organism>
<protein>
    <submittedName>
        <fullName evidence="3">Putative carboxylesterase</fullName>
    </submittedName>
</protein>
<sequence>MADDTHSSPDRAAASPPRSGAPASFSAAYDAVLAAWPVPVEPVDVRTDHGTTRVNVCGPTNAPPLVLLPGGGTTSTVWWANIAELAATHRVYAPDILGDAGHSPADGPRPLRTLADLMDWLDTLLSHFGIDAADVCGYSYGARIALGYALHAPDRVRHLALIDPNNCFAGMRLGYLLHALPLLLRPTTARARAHLGWEAGGRPLDATWLELYARGAARTPRAKAVMARRPRAAQLRGLTVPTLVLLAGRSKVHDIARVRAGAGRLLPDVECAVIDDASHHGLPMANADQVNRRLQAFFGAAP</sequence>
<reference evidence="3" key="1">
    <citation type="journal article" date="2019" name="Org. Biomol. Chem.">
        <title>Structure elucidation and biosynthetic gene cluster analysis of caniferolides A-D, new bioactive glycosylated 36-membered polyol macrolides from the marine-derived Streptomyces caniferus CA-271066.</title>
        <authorList>
            <person name="Perez-Victoria I."/>
            <person name="Oves-Costales D."/>
            <person name="Lacret R."/>
            <person name="Martin J."/>
            <person name="Sanchez-Hidalgo M."/>
            <person name="Diaz C."/>
            <person name="Cautain B."/>
            <person name="Vicente F."/>
            <person name="Genilloud O."/>
            <person name="Reyes F."/>
        </authorList>
    </citation>
    <scope>NUCLEOTIDE SEQUENCE</scope>
    <source>
        <strain evidence="3">CA-271066</strain>
    </source>
</reference>
<accession>A0A493R1B8</accession>
<feature type="region of interest" description="Disordered" evidence="1">
    <location>
        <begin position="1"/>
        <end position="21"/>
    </location>
</feature>
<dbReference type="InterPro" id="IPR050266">
    <property type="entry name" value="AB_hydrolase_sf"/>
</dbReference>
<dbReference type="PANTHER" id="PTHR43798:SF33">
    <property type="entry name" value="HYDROLASE, PUTATIVE (AFU_ORTHOLOGUE AFUA_2G14860)-RELATED"/>
    <property type="match status" value="1"/>
</dbReference>
<evidence type="ECO:0000256" key="1">
    <source>
        <dbReference type="SAM" id="MobiDB-lite"/>
    </source>
</evidence>
<evidence type="ECO:0000259" key="2">
    <source>
        <dbReference type="Pfam" id="PF00561"/>
    </source>
</evidence>
<dbReference type="InterPro" id="IPR029058">
    <property type="entry name" value="AB_hydrolase_fold"/>
</dbReference>
<dbReference type="SUPFAM" id="SSF53474">
    <property type="entry name" value="alpha/beta-Hydrolases"/>
    <property type="match status" value="1"/>
</dbReference>
<name>A0A493R1B8_9ACTN</name>
<dbReference type="EMBL" id="MK303577">
    <property type="protein sequence ID" value="QBF51803.1"/>
    <property type="molecule type" value="Genomic_DNA"/>
</dbReference>
<feature type="compositionally biased region" description="Low complexity" evidence="1">
    <location>
        <begin position="10"/>
        <end position="21"/>
    </location>
</feature>
<dbReference type="PRINTS" id="PR00111">
    <property type="entry name" value="ABHYDROLASE"/>
</dbReference>
<dbReference type="Pfam" id="PF00561">
    <property type="entry name" value="Abhydrolase_1"/>
    <property type="match status" value="1"/>
</dbReference>
<dbReference type="GO" id="GO:0003824">
    <property type="term" value="F:catalytic activity"/>
    <property type="evidence" value="ECO:0007669"/>
    <property type="project" value="UniProtKB-ARBA"/>
</dbReference>
<dbReference type="AlphaFoldDB" id="A0A493R1B8"/>
<dbReference type="Gene3D" id="3.40.50.1820">
    <property type="entry name" value="alpha/beta hydrolase"/>
    <property type="match status" value="1"/>
</dbReference>